<protein>
    <recommendedName>
        <fullName evidence="6">Sporulation and spore germination</fullName>
    </recommendedName>
</protein>
<evidence type="ECO:0008006" key="6">
    <source>
        <dbReference type="Google" id="ProtNLM"/>
    </source>
</evidence>
<evidence type="ECO:0000259" key="2">
    <source>
        <dbReference type="Pfam" id="PF10646"/>
    </source>
</evidence>
<sequence>MNLPMRPRWAAAVLGVFAAVVLVLGGIWLVVRDDGDHGTAPPAAGEPANPAPGGSPDGVPGTTPGTTPGTAPGTAPATMTVKVYFHRGSADDPTRVVAVPRRVPRSPKVATAALTQLLAGPTRAERDAGYWSVFTPASAGRLRGVRIDNAVGYADFRDLRPVLPTAGSSAGTAAFLAELDATFKQFGTVRRTVYSLDGDVAAFYEWLQLSPPETTMPPLAEARRVARAWLADVAGMRAVSVEGSRWRSDFIATVDVRSRTGENGSVAGPLSRVVLGRSATSFSVLGVTTGTIVVDRPPDAITPSRLAVVTSPLTVSGRALAFEGGVNVRVVQVRDGVVRQLGSGHVTGGGDVLRPFTGRIAFAAPSTDTGWVLASELSAYDGSVVKVTAVRVAFTHLHA</sequence>
<comment type="caution">
    <text evidence="4">The sequence shown here is derived from an EMBL/GenBank/DDBJ whole genome shotgun (WGS) entry which is preliminary data.</text>
</comment>
<dbReference type="InterPro" id="IPR018911">
    <property type="entry name" value="Gmad2_Ig-like_dom"/>
</dbReference>
<dbReference type="Pfam" id="PF10646">
    <property type="entry name" value="Germane"/>
    <property type="match status" value="1"/>
</dbReference>
<dbReference type="EMBL" id="BOMQ01000088">
    <property type="protein sequence ID" value="GIE53686.1"/>
    <property type="molecule type" value="Genomic_DNA"/>
</dbReference>
<organism evidence="4 5">
    <name type="scientific">Actinoplanes nipponensis</name>
    <dbReference type="NCBI Taxonomy" id="135950"/>
    <lineage>
        <taxon>Bacteria</taxon>
        <taxon>Bacillati</taxon>
        <taxon>Actinomycetota</taxon>
        <taxon>Actinomycetes</taxon>
        <taxon>Micromonosporales</taxon>
        <taxon>Micromonosporaceae</taxon>
        <taxon>Actinoplanes</taxon>
    </lineage>
</organism>
<dbReference type="InterPro" id="IPR019606">
    <property type="entry name" value="GerMN"/>
</dbReference>
<evidence type="ECO:0000259" key="3">
    <source>
        <dbReference type="Pfam" id="PF10648"/>
    </source>
</evidence>
<feature type="region of interest" description="Disordered" evidence="1">
    <location>
        <begin position="38"/>
        <end position="75"/>
    </location>
</feature>
<reference evidence="4" key="1">
    <citation type="submission" date="2021-01" db="EMBL/GenBank/DDBJ databases">
        <title>Whole genome shotgun sequence of Actinoplanes nipponensis NBRC 14063.</title>
        <authorList>
            <person name="Komaki H."/>
            <person name="Tamura T."/>
        </authorList>
    </citation>
    <scope>NUCLEOTIDE SEQUENCE</scope>
    <source>
        <strain evidence="4">NBRC 14063</strain>
    </source>
</reference>
<evidence type="ECO:0000313" key="5">
    <source>
        <dbReference type="Proteomes" id="UP000647172"/>
    </source>
</evidence>
<feature type="domain" description="GerMN" evidence="2">
    <location>
        <begin position="82"/>
        <end position="198"/>
    </location>
</feature>
<feature type="domain" description="Bacterial spore germination immunoglobulin-like" evidence="3">
    <location>
        <begin position="302"/>
        <end position="383"/>
    </location>
</feature>
<dbReference type="AlphaFoldDB" id="A0A919JQY7"/>
<evidence type="ECO:0000313" key="4">
    <source>
        <dbReference type="EMBL" id="GIE53686.1"/>
    </source>
</evidence>
<evidence type="ECO:0000256" key="1">
    <source>
        <dbReference type="SAM" id="MobiDB-lite"/>
    </source>
</evidence>
<name>A0A919JQY7_9ACTN</name>
<gene>
    <name evidence="4" type="ORF">Ani05nite_72200</name>
</gene>
<proteinExistence type="predicted"/>
<dbReference type="Proteomes" id="UP000647172">
    <property type="component" value="Unassembled WGS sequence"/>
</dbReference>
<accession>A0A919JQY7</accession>
<keyword evidence="5" id="KW-1185">Reference proteome</keyword>
<dbReference type="RefSeq" id="WP_203775917.1">
    <property type="nucleotide sequence ID" value="NZ_BAAAYJ010000063.1"/>
</dbReference>
<dbReference type="Pfam" id="PF10648">
    <property type="entry name" value="Gmad2"/>
    <property type="match status" value="1"/>
</dbReference>